<evidence type="ECO:0000313" key="2">
    <source>
        <dbReference type="EMBL" id="AAC54741.1"/>
    </source>
</evidence>
<organism evidence="2 3">
    <name type="scientific">Human herpesvirus 7 (strain JI)</name>
    <name type="common">HHV-7</name>
    <name type="synonym">Human T lymphotropic virus</name>
    <dbReference type="NCBI Taxonomy" id="57278"/>
    <lineage>
        <taxon>Viruses</taxon>
        <taxon>Duplodnaviria</taxon>
        <taxon>Heunggongvirae</taxon>
        <taxon>Peploviricota</taxon>
        <taxon>Herviviricetes</taxon>
        <taxon>Herpesvirales</taxon>
        <taxon>Orthoherpesviridae</taxon>
        <taxon>Betaherpesvirinae</taxon>
        <taxon>Roseolovirus</taxon>
        <taxon>Roseolovirus humanbeta7</taxon>
        <taxon>Human betaherpesvirus 7</taxon>
    </lineage>
</organism>
<organismHost>
    <name type="scientific">Homo sapiens</name>
    <name type="common">Human</name>
    <dbReference type="NCBI Taxonomy" id="9606"/>
</organismHost>
<dbReference type="Proteomes" id="UP000009246">
    <property type="component" value="Segment"/>
</dbReference>
<proteinExistence type="predicted"/>
<feature type="region of interest" description="Disordered" evidence="1">
    <location>
        <begin position="17"/>
        <end position="47"/>
    </location>
</feature>
<name>Q69510_HHV7J</name>
<dbReference type="EMBL" id="U43400">
    <property type="protein sequence ID" value="AAC54741.1"/>
    <property type="molecule type" value="Genomic_DNA"/>
</dbReference>
<protein>
    <submittedName>
        <fullName evidence="2">H6 protein</fullName>
    </submittedName>
</protein>
<evidence type="ECO:0000256" key="1">
    <source>
        <dbReference type="SAM" id="MobiDB-lite"/>
    </source>
</evidence>
<gene>
    <name evidence="2" type="primary">H6</name>
</gene>
<accession>Q69510</accession>
<dbReference type="PIR" id="T41981">
    <property type="entry name" value="T41981"/>
</dbReference>
<reference evidence="2 3" key="1">
    <citation type="journal article" date="1995" name="J. Virol.">
        <title>Identification and characterization of a cDNA derived from multiple splicing that encodes envelope glycoprotein gp105 of human herpesvirus 6.</title>
        <authorList>
            <person name="Pfeiffer B."/>
            <person name="Thomson B."/>
            <person name="Chandran B."/>
        </authorList>
    </citation>
    <scope>NUCLEOTIDE SEQUENCE [LARGE SCALE GENOMIC DNA]</scope>
    <source>
        <strain evidence="2 3">JI</strain>
    </source>
</reference>
<evidence type="ECO:0000313" key="3">
    <source>
        <dbReference type="Proteomes" id="UP000009246"/>
    </source>
</evidence>
<sequence>CLRFLHKHVFLDASKEKRMKVHHEKRHAEEQANEEVASSSQLSSRIPEGALSPTISIDLQEYQEFEDFDKRICGQVGGVLGL</sequence>
<feature type="non-terminal residue" evidence="2">
    <location>
        <position position="1"/>
    </location>
</feature>